<gene>
    <name evidence="1" type="ORF">KHLLAP_LOCUS9363</name>
</gene>
<dbReference type="PANTHER" id="PTHR37540">
    <property type="entry name" value="TRANSCRIPTION FACTOR (ACR-2), PUTATIVE-RELATED-RELATED"/>
    <property type="match status" value="1"/>
</dbReference>
<evidence type="ECO:0000313" key="1">
    <source>
        <dbReference type="EMBL" id="CAJ2508895.1"/>
    </source>
</evidence>
<dbReference type="PANTHER" id="PTHR37540:SF9">
    <property type="entry name" value="ZN(2)-C6 FUNGAL-TYPE DOMAIN-CONTAINING PROTEIN"/>
    <property type="match status" value="1"/>
</dbReference>
<sequence>MPLIDRQIGNGLSAYSVPADLSITSRALFHKVYSFFTGPMFPHQLRDAVRSVGSARIWVGFLFQDEAFFHCAIAMAAAAFDPSWLTQQETAQAMVHLSRGMRIVNERLSGDDALSDLTLGVVLSMSQHESLRNRHHQGLVHLNGLLRMIELRGGISVLAAHNPAIAQKVFRADVQLALQLGTPTRYSVNIVPGAFTIDWLRMRFQKDRNSSLGRPDISTHVSAALSEMLEGVMSLAWLVNNSPTHGITLDGYDFHDVLVLFGYRLVHMRPLGEPHTSTDWENVLHLALVAFMSEFFFSLGLRRPEIPILSRELRAAIQVHCYDDKLSEEILLWVLFIGKASLFRNPGDDVWLVPKIAATASQLNLHTWQDVSRTLYRMPWVHAFQDEPSQALWEQSRSYSSAHSSVFSEIQNENGFMMLS</sequence>
<proteinExistence type="predicted"/>
<dbReference type="Proteomes" id="UP001295740">
    <property type="component" value="Unassembled WGS sequence"/>
</dbReference>
<comment type="caution">
    <text evidence="1">The sequence shown here is derived from an EMBL/GenBank/DDBJ whole genome shotgun (WGS) entry which is preliminary data.</text>
</comment>
<name>A0AAI8VPX5_9PEZI</name>
<dbReference type="EMBL" id="CAUWAG010000012">
    <property type="protein sequence ID" value="CAJ2508895.1"/>
    <property type="molecule type" value="Genomic_DNA"/>
</dbReference>
<accession>A0AAI8VPX5</accession>
<organism evidence="1 2">
    <name type="scientific">Anthostomella pinea</name>
    <dbReference type="NCBI Taxonomy" id="933095"/>
    <lineage>
        <taxon>Eukaryota</taxon>
        <taxon>Fungi</taxon>
        <taxon>Dikarya</taxon>
        <taxon>Ascomycota</taxon>
        <taxon>Pezizomycotina</taxon>
        <taxon>Sordariomycetes</taxon>
        <taxon>Xylariomycetidae</taxon>
        <taxon>Xylariales</taxon>
        <taxon>Xylariaceae</taxon>
        <taxon>Anthostomella</taxon>
    </lineage>
</organism>
<evidence type="ECO:0000313" key="2">
    <source>
        <dbReference type="Proteomes" id="UP001295740"/>
    </source>
</evidence>
<protein>
    <submittedName>
        <fullName evidence="1">Uu.00g139210.m01.CDS01</fullName>
    </submittedName>
</protein>
<keyword evidence="2" id="KW-1185">Reference proteome</keyword>
<reference evidence="1" key="1">
    <citation type="submission" date="2023-10" db="EMBL/GenBank/DDBJ databases">
        <authorList>
            <person name="Hackl T."/>
        </authorList>
    </citation>
    <scope>NUCLEOTIDE SEQUENCE</scope>
</reference>
<dbReference type="AlphaFoldDB" id="A0AAI8VPX5"/>